<gene>
    <name evidence="7" type="ORF">EG328_010014</name>
</gene>
<sequence length="496" mass="53772">MADVERSLLNHHVSSDPDELPPKDSTAPSLTFFSSLAIVLGLQIGSGIFSTPSQVAQHVQSPGEGILIWIFAGLLAWTGAASFIELGMNVSRNGGIQEYLQDCYGDYAGLLFSWLWIFITKPSANATIVTILADYLASALFPSGASVLIKKLISVAAIVLISLANCAGARLGSQVANGFLVLKLILAGSIIFIGLAACIWIGEGVPSSPTGWFGVPDSAVPVTPWERLGNTTTAVLGALFSYGGWESIGFVVGDMRNPRSLPLVLNSSMMITIPVFTLLVTAFYLCLPLDEIKSTTTLAVLFGMKILGPTGKFLYSIAIAVSAAGALNSNIFANCRLCVIASNRRYFPAIFGRTENEPRTRNRGGERFGLKYVLNAIFLNAMMASTYTILGTFDQLLVFVSLSEYLIFFFCVVGIFIIRARPRAVEDPQPYRTWTFNPVLFTIISGLLVLRGILANIFQGFAMVVVLAVGWAFYWLYFKKQVSRSGETRSYASDDD</sequence>
<feature type="transmembrane region" description="Helical" evidence="6">
    <location>
        <begin position="151"/>
        <end position="168"/>
    </location>
</feature>
<dbReference type="Pfam" id="PF13520">
    <property type="entry name" value="AA_permease_2"/>
    <property type="match status" value="1"/>
</dbReference>
<evidence type="ECO:0000256" key="5">
    <source>
        <dbReference type="SAM" id="MobiDB-lite"/>
    </source>
</evidence>
<feature type="region of interest" description="Disordered" evidence="5">
    <location>
        <begin position="1"/>
        <end position="23"/>
    </location>
</feature>
<dbReference type="PANTHER" id="PTHR11785:SF402">
    <property type="entry name" value="AMINO ACID TRANSPORTER (EUROFUNG)"/>
    <property type="match status" value="1"/>
</dbReference>
<keyword evidence="2 6" id="KW-0812">Transmembrane</keyword>
<proteinExistence type="predicted"/>
<dbReference type="EMBL" id="WNWS01000063">
    <property type="protein sequence ID" value="KAE9983377.1"/>
    <property type="molecule type" value="Genomic_DNA"/>
</dbReference>
<feature type="transmembrane region" description="Helical" evidence="6">
    <location>
        <begin position="313"/>
        <end position="335"/>
    </location>
</feature>
<dbReference type="PANTHER" id="PTHR11785">
    <property type="entry name" value="AMINO ACID TRANSPORTER"/>
    <property type="match status" value="1"/>
</dbReference>
<name>A0A8H3V964_VENIN</name>
<feature type="transmembrane region" description="Helical" evidence="6">
    <location>
        <begin position="460"/>
        <end position="478"/>
    </location>
</feature>
<evidence type="ECO:0000313" key="8">
    <source>
        <dbReference type="Proteomes" id="UP000447873"/>
    </source>
</evidence>
<evidence type="ECO:0000256" key="1">
    <source>
        <dbReference type="ARBA" id="ARBA00004141"/>
    </source>
</evidence>
<dbReference type="Proteomes" id="UP000447873">
    <property type="component" value="Unassembled WGS sequence"/>
</dbReference>
<dbReference type="AlphaFoldDB" id="A0A8H3V964"/>
<evidence type="ECO:0000256" key="2">
    <source>
        <dbReference type="ARBA" id="ARBA00022692"/>
    </source>
</evidence>
<keyword evidence="4 6" id="KW-0472">Membrane</keyword>
<feature type="transmembrane region" description="Helical" evidence="6">
    <location>
        <begin position="434"/>
        <end position="454"/>
    </location>
</feature>
<feature type="transmembrane region" description="Helical" evidence="6">
    <location>
        <begin position="180"/>
        <end position="202"/>
    </location>
</feature>
<feature type="transmembrane region" description="Helical" evidence="6">
    <location>
        <begin position="264"/>
        <end position="285"/>
    </location>
</feature>
<reference evidence="7 8" key="1">
    <citation type="submission" date="2018-12" db="EMBL/GenBank/DDBJ databases">
        <title>Venturia inaequalis Genome Resource.</title>
        <authorList>
            <person name="Lichtner F.J."/>
        </authorList>
    </citation>
    <scope>NUCLEOTIDE SEQUENCE [LARGE SCALE GENOMIC DNA]</scope>
    <source>
        <strain evidence="7 8">120213</strain>
    </source>
</reference>
<feature type="transmembrane region" description="Helical" evidence="6">
    <location>
        <begin position="369"/>
        <end position="390"/>
    </location>
</feature>
<feature type="transmembrane region" description="Helical" evidence="6">
    <location>
        <begin position="27"/>
        <end position="45"/>
    </location>
</feature>
<accession>A0A8H3V964</accession>
<dbReference type="GO" id="GO:0015179">
    <property type="term" value="F:L-amino acid transmembrane transporter activity"/>
    <property type="evidence" value="ECO:0007669"/>
    <property type="project" value="TreeGrafter"/>
</dbReference>
<feature type="transmembrane region" description="Helical" evidence="6">
    <location>
        <begin position="104"/>
        <end position="119"/>
    </location>
</feature>
<keyword evidence="3 6" id="KW-1133">Transmembrane helix</keyword>
<dbReference type="InterPro" id="IPR002293">
    <property type="entry name" value="AA/rel_permease1"/>
</dbReference>
<feature type="transmembrane region" description="Helical" evidence="6">
    <location>
        <begin position="234"/>
        <end position="252"/>
    </location>
</feature>
<dbReference type="InterPro" id="IPR050598">
    <property type="entry name" value="AminoAcid_Transporter"/>
</dbReference>
<evidence type="ECO:0000256" key="3">
    <source>
        <dbReference type="ARBA" id="ARBA00022989"/>
    </source>
</evidence>
<feature type="transmembrane region" description="Helical" evidence="6">
    <location>
        <begin position="66"/>
        <end position="84"/>
    </location>
</feature>
<evidence type="ECO:0000313" key="7">
    <source>
        <dbReference type="EMBL" id="KAE9983377.1"/>
    </source>
</evidence>
<organism evidence="7 8">
    <name type="scientific">Venturia inaequalis</name>
    <name type="common">Apple scab fungus</name>
    <dbReference type="NCBI Taxonomy" id="5025"/>
    <lineage>
        <taxon>Eukaryota</taxon>
        <taxon>Fungi</taxon>
        <taxon>Dikarya</taxon>
        <taxon>Ascomycota</taxon>
        <taxon>Pezizomycotina</taxon>
        <taxon>Dothideomycetes</taxon>
        <taxon>Pleosporomycetidae</taxon>
        <taxon>Venturiales</taxon>
        <taxon>Venturiaceae</taxon>
        <taxon>Venturia</taxon>
    </lineage>
</organism>
<comment type="caution">
    <text evidence="7">The sequence shown here is derived from an EMBL/GenBank/DDBJ whole genome shotgun (WGS) entry which is preliminary data.</text>
</comment>
<comment type="subcellular location">
    <subcellularLocation>
        <location evidence="1">Membrane</location>
        <topology evidence="1">Multi-pass membrane protein</topology>
    </subcellularLocation>
</comment>
<feature type="transmembrane region" description="Helical" evidence="6">
    <location>
        <begin position="396"/>
        <end position="418"/>
    </location>
</feature>
<evidence type="ECO:0000256" key="4">
    <source>
        <dbReference type="ARBA" id="ARBA00023136"/>
    </source>
</evidence>
<dbReference type="Gene3D" id="1.20.1740.10">
    <property type="entry name" value="Amino acid/polyamine transporter I"/>
    <property type="match status" value="1"/>
</dbReference>
<protein>
    <recommendedName>
        <fullName evidence="9">Amino acid transporter</fullName>
    </recommendedName>
</protein>
<dbReference type="GO" id="GO:0016020">
    <property type="term" value="C:membrane"/>
    <property type="evidence" value="ECO:0007669"/>
    <property type="project" value="UniProtKB-SubCell"/>
</dbReference>
<evidence type="ECO:0000256" key="6">
    <source>
        <dbReference type="SAM" id="Phobius"/>
    </source>
</evidence>
<evidence type="ECO:0008006" key="9">
    <source>
        <dbReference type="Google" id="ProtNLM"/>
    </source>
</evidence>
<dbReference type="PIRSF" id="PIRSF006060">
    <property type="entry name" value="AA_transporter"/>
    <property type="match status" value="1"/>
</dbReference>